<proteinExistence type="predicted"/>
<feature type="compositionally biased region" description="Acidic residues" evidence="1">
    <location>
        <begin position="90"/>
        <end position="100"/>
    </location>
</feature>
<dbReference type="EMBL" id="WIGM01000282">
    <property type="protein sequence ID" value="KAF6830539.1"/>
    <property type="molecule type" value="Genomic_DNA"/>
</dbReference>
<name>A0A8H6NEL6_9PEZI</name>
<reference evidence="2" key="1">
    <citation type="journal article" date="2020" name="Phytopathology">
        <title>Genome Sequence Resources of Colletotrichum truncatum, C. plurivorum, C. musicola, and C. sojae: Four Species Pathogenic to Soybean (Glycine max).</title>
        <authorList>
            <person name="Rogerio F."/>
            <person name="Boufleur T.R."/>
            <person name="Ciampi-Guillardi M."/>
            <person name="Sukno S.A."/>
            <person name="Thon M.R."/>
            <person name="Massola Junior N.S."/>
            <person name="Baroncelli R."/>
        </authorList>
    </citation>
    <scope>NUCLEOTIDE SEQUENCE</scope>
    <source>
        <strain evidence="2">LFN0074</strain>
    </source>
</reference>
<evidence type="ECO:0000313" key="2">
    <source>
        <dbReference type="EMBL" id="KAF6830539.1"/>
    </source>
</evidence>
<feature type="compositionally biased region" description="Basic and acidic residues" evidence="1">
    <location>
        <begin position="1"/>
        <end position="15"/>
    </location>
</feature>
<gene>
    <name evidence="2" type="ORF">CMUS01_07699</name>
</gene>
<dbReference type="Proteomes" id="UP000639643">
    <property type="component" value="Unassembled WGS sequence"/>
</dbReference>
<accession>A0A8H6NEL6</accession>
<sequence>METKCKDYKMQDTTRKRGSGTTTAENVYTAQGPERAWGSSATTNNEQRHTEAEFRKNYSSRSRRQSQPASTRDALHFHPHRARAWSAADTDQEDEWEGLG</sequence>
<protein>
    <submittedName>
        <fullName evidence="2">Uncharacterized protein</fullName>
    </submittedName>
</protein>
<evidence type="ECO:0000313" key="3">
    <source>
        <dbReference type="Proteomes" id="UP000639643"/>
    </source>
</evidence>
<feature type="compositionally biased region" description="Basic and acidic residues" evidence="1">
    <location>
        <begin position="46"/>
        <end position="56"/>
    </location>
</feature>
<comment type="caution">
    <text evidence="2">The sequence shown here is derived from an EMBL/GenBank/DDBJ whole genome shotgun (WGS) entry which is preliminary data.</text>
</comment>
<organism evidence="2 3">
    <name type="scientific">Colletotrichum musicola</name>
    <dbReference type="NCBI Taxonomy" id="2175873"/>
    <lineage>
        <taxon>Eukaryota</taxon>
        <taxon>Fungi</taxon>
        <taxon>Dikarya</taxon>
        <taxon>Ascomycota</taxon>
        <taxon>Pezizomycotina</taxon>
        <taxon>Sordariomycetes</taxon>
        <taxon>Hypocreomycetidae</taxon>
        <taxon>Glomerellales</taxon>
        <taxon>Glomerellaceae</taxon>
        <taxon>Colletotrichum</taxon>
        <taxon>Colletotrichum orchidearum species complex</taxon>
    </lineage>
</organism>
<feature type="compositionally biased region" description="Polar residues" evidence="1">
    <location>
        <begin position="19"/>
        <end position="29"/>
    </location>
</feature>
<keyword evidence="3" id="KW-1185">Reference proteome</keyword>
<feature type="region of interest" description="Disordered" evidence="1">
    <location>
        <begin position="1"/>
        <end position="100"/>
    </location>
</feature>
<evidence type="ECO:0000256" key="1">
    <source>
        <dbReference type="SAM" id="MobiDB-lite"/>
    </source>
</evidence>
<dbReference type="AlphaFoldDB" id="A0A8H6NEL6"/>